<dbReference type="PANTHER" id="PTHR35144">
    <property type="entry name" value="MEIOSIS-SPECIFIC TRANSCRIPTION FACTOR NDT80"/>
    <property type="match status" value="1"/>
</dbReference>
<proteinExistence type="predicted"/>
<dbReference type="GO" id="GO:0003700">
    <property type="term" value="F:DNA-binding transcription factor activity"/>
    <property type="evidence" value="ECO:0007669"/>
    <property type="project" value="UniProtKB-UniRule"/>
</dbReference>
<dbReference type="GO" id="GO:0000228">
    <property type="term" value="C:nuclear chromosome"/>
    <property type="evidence" value="ECO:0007669"/>
    <property type="project" value="TreeGrafter"/>
</dbReference>
<dbReference type="InterPro" id="IPR024061">
    <property type="entry name" value="NDT80_DNA-bd_dom"/>
</dbReference>
<evidence type="ECO:0000259" key="4">
    <source>
        <dbReference type="PROSITE" id="PS51517"/>
    </source>
</evidence>
<evidence type="ECO:0000313" key="6">
    <source>
        <dbReference type="Proteomes" id="UP000077684"/>
    </source>
</evidence>
<feature type="compositionally biased region" description="Polar residues" evidence="3">
    <location>
        <begin position="516"/>
        <end position="527"/>
    </location>
</feature>
<sequence>MLPSPSSSRSSASLPLSSNRSLSTSAVRSTATSGTVRSPLSELPRLPSISQWFPSASNQIFSSSQLSTPLNKLKIAQPILPSSPQLKPSGSATGRPVFLGLERAFPPASPLVPPSPTLLPVAIQVPSQARPGARRESATSITDFESIAGPSLASTRLYENEACRDKDSVRASSIASSTPMQAQSHIGRRVRSANNVGQRDLALRNTTPLSSTSTLSSLTAASATQGSANNIFAASQTQQHAEYVLENQSVNFDIDATSRDCFSKIAGKWTCYRRNYLKVDALVHAHLSSRDNSHGLENAPSSPSTARKRSSLEVSSTRTLPVFVTLTVHVAGPPSTNADVPRNRANARRAKDKGDQVSLVQFGPERERGERLSVQPQALLVNVSGPSSVRHRLDQDCGAAMGHRGRRWSQQQHSLGIDDGEKAVEDQLASFRRIQIRRATTNNGRLGDDDRSEQQYFFLRISICAASEQDEGFFDGKGDTPPPPLKKRRRSSASSLSLSSYSGSSSFGSSAHNSSAPVGNSKTSEQPTAAAGLGTLLATLDSAPVTIRGRSRKHFAGAAAASC</sequence>
<dbReference type="GO" id="GO:0045944">
    <property type="term" value="P:positive regulation of transcription by RNA polymerase II"/>
    <property type="evidence" value="ECO:0007669"/>
    <property type="project" value="TreeGrafter"/>
</dbReference>
<feature type="compositionally biased region" description="Low complexity" evidence="3">
    <location>
        <begin position="492"/>
        <end position="515"/>
    </location>
</feature>
<keyword evidence="6" id="KW-1185">Reference proteome</keyword>
<dbReference type="EMBL" id="LWDE02000130">
    <property type="protein sequence ID" value="KAE8252834.1"/>
    <property type="molecule type" value="Genomic_DNA"/>
</dbReference>
<evidence type="ECO:0000256" key="2">
    <source>
        <dbReference type="PROSITE-ProRule" id="PRU00850"/>
    </source>
</evidence>
<organism evidence="5 6">
    <name type="scientific">Tilletia controversa</name>
    <name type="common">dwarf bunt fungus</name>
    <dbReference type="NCBI Taxonomy" id="13291"/>
    <lineage>
        <taxon>Eukaryota</taxon>
        <taxon>Fungi</taxon>
        <taxon>Dikarya</taxon>
        <taxon>Basidiomycota</taxon>
        <taxon>Ustilaginomycotina</taxon>
        <taxon>Exobasidiomycetes</taxon>
        <taxon>Tilletiales</taxon>
        <taxon>Tilletiaceae</taxon>
        <taxon>Tilletia</taxon>
    </lineage>
</organism>
<evidence type="ECO:0000313" key="5">
    <source>
        <dbReference type="EMBL" id="KAE8252834.1"/>
    </source>
</evidence>
<dbReference type="AlphaFoldDB" id="A0A8X7SZA6"/>
<dbReference type="GO" id="GO:0003677">
    <property type="term" value="F:DNA binding"/>
    <property type="evidence" value="ECO:0007669"/>
    <property type="project" value="UniProtKB-KW"/>
</dbReference>
<reference evidence="5" key="1">
    <citation type="submission" date="2016-04" db="EMBL/GenBank/DDBJ databases">
        <authorList>
            <person name="Nguyen H.D."/>
            <person name="Samba Siva P."/>
            <person name="Cullis J."/>
            <person name="Levesque C.A."/>
            <person name="Hambleton S."/>
        </authorList>
    </citation>
    <scope>NUCLEOTIDE SEQUENCE</scope>
    <source>
        <strain evidence="5">DAOMC 236426</strain>
    </source>
</reference>
<dbReference type="InterPro" id="IPR052605">
    <property type="entry name" value="Fungal_trans_regulator"/>
</dbReference>
<feature type="domain" description="NDT80" evidence="4">
    <location>
        <begin position="204"/>
        <end position="559"/>
    </location>
</feature>
<feature type="compositionally biased region" description="Polar residues" evidence="3">
    <location>
        <begin position="170"/>
        <end position="184"/>
    </location>
</feature>
<accession>A0A8X7SZA6</accession>
<evidence type="ECO:0000256" key="1">
    <source>
        <dbReference type="ARBA" id="ARBA00023125"/>
    </source>
</evidence>
<dbReference type="PROSITE" id="PS51517">
    <property type="entry name" value="NDT80"/>
    <property type="match status" value="1"/>
</dbReference>
<reference evidence="5" key="2">
    <citation type="journal article" date="2019" name="IMA Fungus">
        <title>Genome sequencing and comparison of five Tilletia species to identify candidate genes for the detection of regulated species infecting wheat.</title>
        <authorList>
            <person name="Nguyen H.D.T."/>
            <person name="Sultana T."/>
            <person name="Kesanakurti P."/>
            <person name="Hambleton S."/>
        </authorList>
    </citation>
    <scope>NUCLEOTIDE SEQUENCE</scope>
    <source>
        <strain evidence="5">DAOMC 236426</strain>
    </source>
</reference>
<feature type="DNA-binding region" description="NDT80" evidence="2">
    <location>
        <begin position="204"/>
        <end position="559"/>
    </location>
</feature>
<protein>
    <recommendedName>
        <fullName evidence="4">NDT80 domain-containing protein</fullName>
    </recommendedName>
</protein>
<dbReference type="InterPro" id="IPR008967">
    <property type="entry name" value="p53-like_TF_DNA-bd_sf"/>
</dbReference>
<dbReference type="InterPro" id="IPR037141">
    <property type="entry name" value="NDT80_DNA-bd_dom_sf"/>
</dbReference>
<feature type="region of interest" description="Disordered" evidence="3">
    <location>
        <begin position="471"/>
        <end position="530"/>
    </location>
</feature>
<dbReference type="GO" id="GO:0051321">
    <property type="term" value="P:meiotic cell cycle"/>
    <property type="evidence" value="ECO:0007669"/>
    <property type="project" value="TreeGrafter"/>
</dbReference>
<feature type="compositionally biased region" description="Low complexity" evidence="3">
    <location>
        <begin position="1"/>
        <end position="29"/>
    </location>
</feature>
<feature type="region of interest" description="Disordered" evidence="3">
    <location>
        <begin position="291"/>
        <end position="313"/>
    </location>
</feature>
<dbReference type="Gene3D" id="2.60.40.1390">
    <property type="entry name" value="NDT80 DNA-binding domain"/>
    <property type="match status" value="1"/>
</dbReference>
<feature type="region of interest" description="Disordered" evidence="3">
    <location>
        <begin position="331"/>
        <end position="356"/>
    </location>
</feature>
<comment type="caution">
    <text evidence="5">The sequence shown here is derived from an EMBL/GenBank/DDBJ whole genome shotgun (WGS) entry which is preliminary data.</text>
</comment>
<dbReference type="Pfam" id="PF05224">
    <property type="entry name" value="NDT80_PhoG"/>
    <property type="match status" value="1"/>
</dbReference>
<keyword evidence="1 2" id="KW-0238">DNA-binding</keyword>
<dbReference type="Proteomes" id="UP000077684">
    <property type="component" value="Unassembled WGS sequence"/>
</dbReference>
<name>A0A8X7SZA6_9BASI</name>
<evidence type="ECO:0000256" key="3">
    <source>
        <dbReference type="SAM" id="MobiDB-lite"/>
    </source>
</evidence>
<gene>
    <name evidence="5" type="ORF">A4X06_0g1897</name>
</gene>
<feature type="region of interest" description="Disordered" evidence="3">
    <location>
        <begin position="1"/>
        <end position="42"/>
    </location>
</feature>
<dbReference type="PANTHER" id="PTHR35144:SF2">
    <property type="entry name" value="MEIOSIS-SPECIFIC TRANSCRIPTION FACTOR NDT80"/>
    <property type="match status" value="1"/>
</dbReference>
<dbReference type="SUPFAM" id="SSF49417">
    <property type="entry name" value="p53-like transcription factors"/>
    <property type="match status" value="1"/>
</dbReference>
<feature type="region of interest" description="Disordered" evidence="3">
    <location>
        <begin position="169"/>
        <end position="199"/>
    </location>
</feature>